<evidence type="ECO:0000256" key="3">
    <source>
        <dbReference type="RuleBase" id="RU003788"/>
    </source>
</evidence>
<keyword evidence="3 4" id="KW-0378">Hydrolase</keyword>
<sequence length="129" mass="14241">MGQLYNFALTLSTEGRRTLRKREGLSGYYETSLPDMSPDQVEAAFDLAVRSSERAVQRQVRHHPLTQAQFDALVSYTYNLGTGGAMMVLRRIDVGDLDGAADAMLRQQLAPAGLAARRQEESAPFRHGA</sequence>
<dbReference type="GO" id="GO:0016998">
    <property type="term" value="P:cell wall macromolecule catabolic process"/>
    <property type="evidence" value="ECO:0007669"/>
    <property type="project" value="InterPro"/>
</dbReference>
<evidence type="ECO:0000256" key="1">
    <source>
        <dbReference type="ARBA" id="ARBA00022529"/>
    </source>
</evidence>
<comment type="catalytic activity">
    <reaction evidence="3">
        <text>Hydrolysis of (1-&gt;4)-beta-linkages between N-acetylmuramic acid and N-acetyl-D-glucosamine residues in a peptidoglycan and between N-acetyl-D-glucosamine residues in chitodextrins.</text>
        <dbReference type="EC" id="3.2.1.17"/>
    </reaction>
</comment>
<evidence type="ECO:0000313" key="4">
    <source>
        <dbReference type="EMBL" id="MYN00487.1"/>
    </source>
</evidence>
<dbReference type="EMBL" id="WWCJ01000001">
    <property type="protein sequence ID" value="MYN00487.1"/>
    <property type="molecule type" value="Genomic_DNA"/>
</dbReference>
<comment type="caution">
    <text evidence="4">The sequence shown here is derived from an EMBL/GenBank/DDBJ whole genome shotgun (WGS) entry which is preliminary data.</text>
</comment>
<keyword evidence="1 3" id="KW-0929">Antimicrobial</keyword>
<name>A0A6N9HB86_9BURK</name>
<dbReference type="InterPro" id="IPR023346">
    <property type="entry name" value="Lysozyme-like_dom_sf"/>
</dbReference>
<gene>
    <name evidence="4" type="ORF">GTP41_00085</name>
</gene>
<dbReference type="GO" id="GO:0031640">
    <property type="term" value="P:killing of cells of another organism"/>
    <property type="evidence" value="ECO:0007669"/>
    <property type="project" value="UniProtKB-KW"/>
</dbReference>
<dbReference type="GO" id="GO:0003796">
    <property type="term" value="F:lysozyme activity"/>
    <property type="evidence" value="ECO:0007669"/>
    <property type="project" value="UniProtKB-EC"/>
</dbReference>
<accession>A0A6N9HB86</accession>
<dbReference type="GO" id="GO:0042742">
    <property type="term" value="P:defense response to bacterium"/>
    <property type="evidence" value="ECO:0007669"/>
    <property type="project" value="UniProtKB-KW"/>
</dbReference>
<dbReference type="EC" id="3.2.1.17" evidence="3"/>
<dbReference type="InterPro" id="IPR051018">
    <property type="entry name" value="Bacteriophage_GH24"/>
</dbReference>
<dbReference type="PANTHER" id="PTHR38107">
    <property type="match status" value="1"/>
</dbReference>
<dbReference type="Pfam" id="PF00959">
    <property type="entry name" value="Phage_lysozyme"/>
    <property type="match status" value="1"/>
</dbReference>
<organism evidence="4 5">
    <name type="scientific">Pseudoduganella guangdongensis</name>
    <dbReference type="NCBI Taxonomy" id="2692179"/>
    <lineage>
        <taxon>Bacteria</taxon>
        <taxon>Pseudomonadati</taxon>
        <taxon>Pseudomonadota</taxon>
        <taxon>Betaproteobacteria</taxon>
        <taxon>Burkholderiales</taxon>
        <taxon>Oxalobacteraceae</taxon>
        <taxon>Telluria group</taxon>
        <taxon>Pseudoduganella</taxon>
    </lineage>
</organism>
<dbReference type="Proteomes" id="UP000448575">
    <property type="component" value="Unassembled WGS sequence"/>
</dbReference>
<dbReference type="AlphaFoldDB" id="A0A6N9HB86"/>
<protein>
    <recommendedName>
        <fullName evidence="3">Lysozyme</fullName>
        <ecNumber evidence="3">3.2.1.17</ecNumber>
    </recommendedName>
</protein>
<dbReference type="InterPro" id="IPR023347">
    <property type="entry name" value="Lysozyme_dom_sf"/>
</dbReference>
<evidence type="ECO:0000313" key="5">
    <source>
        <dbReference type="Proteomes" id="UP000448575"/>
    </source>
</evidence>
<reference evidence="4 5" key="1">
    <citation type="submission" date="2019-12" db="EMBL/GenBank/DDBJ databases">
        <title>Novel species isolated from a subtropical stream in China.</title>
        <authorList>
            <person name="Lu H."/>
        </authorList>
    </citation>
    <scope>NUCLEOTIDE SEQUENCE [LARGE SCALE GENOMIC DNA]</scope>
    <source>
        <strain evidence="4 5">DS3</strain>
    </source>
</reference>
<comment type="similarity">
    <text evidence="3">Belongs to the glycosyl hydrolase 24 family.</text>
</comment>
<dbReference type="PANTHER" id="PTHR38107:SF3">
    <property type="entry name" value="LYSOZYME RRRD-RELATED"/>
    <property type="match status" value="1"/>
</dbReference>
<dbReference type="RefSeq" id="WP_161023518.1">
    <property type="nucleotide sequence ID" value="NZ_WWCJ01000001.1"/>
</dbReference>
<keyword evidence="2 3" id="KW-0081">Bacteriolytic enzyme</keyword>
<dbReference type="GO" id="GO:0009253">
    <property type="term" value="P:peptidoglycan catabolic process"/>
    <property type="evidence" value="ECO:0007669"/>
    <property type="project" value="InterPro"/>
</dbReference>
<dbReference type="SUPFAM" id="SSF53955">
    <property type="entry name" value="Lysozyme-like"/>
    <property type="match status" value="1"/>
</dbReference>
<dbReference type="InterPro" id="IPR002196">
    <property type="entry name" value="Glyco_hydro_24"/>
</dbReference>
<proteinExistence type="inferred from homology"/>
<keyword evidence="3" id="KW-0326">Glycosidase</keyword>
<evidence type="ECO:0000256" key="2">
    <source>
        <dbReference type="ARBA" id="ARBA00022638"/>
    </source>
</evidence>
<dbReference type="Gene3D" id="1.10.530.40">
    <property type="match status" value="1"/>
</dbReference>
<keyword evidence="5" id="KW-1185">Reference proteome</keyword>